<accession>A0ACB8TVH8</accession>
<sequence>MTDPVAAKSSFLCMYMSNHPDTLVSYVRHWGKVQQKVTSAQMTAIDTKGMSLTYTTSKGKQEIRVPFNPPLAGYEEVKPRLLGMKVDAEEALGMAKASQISDFQWDSSFKNIAYIFAPFALLTFLPGPTSLLGPSSPTYEIVEYVRENWIGPRGVIYFWSICFSIHALESLYTFHLCRKSKTPFGATFLYVVSTWVCGFNVWVHFRKRIQAARIDSIMKGQ</sequence>
<gene>
    <name evidence="1" type="ORF">BDY19DRAFT_962838</name>
</gene>
<evidence type="ECO:0000313" key="1">
    <source>
        <dbReference type="EMBL" id="KAI0086067.1"/>
    </source>
</evidence>
<evidence type="ECO:0000313" key="2">
    <source>
        <dbReference type="Proteomes" id="UP001055072"/>
    </source>
</evidence>
<protein>
    <submittedName>
        <fullName evidence="1">Uncharacterized protein</fullName>
    </submittedName>
</protein>
<dbReference type="EMBL" id="MU274926">
    <property type="protein sequence ID" value="KAI0086067.1"/>
    <property type="molecule type" value="Genomic_DNA"/>
</dbReference>
<name>A0ACB8TVH8_9APHY</name>
<reference evidence="1" key="1">
    <citation type="journal article" date="2021" name="Environ. Microbiol.">
        <title>Gene family expansions and transcriptome signatures uncover fungal adaptations to wood decay.</title>
        <authorList>
            <person name="Hage H."/>
            <person name="Miyauchi S."/>
            <person name="Viragh M."/>
            <person name="Drula E."/>
            <person name="Min B."/>
            <person name="Chaduli D."/>
            <person name="Navarro D."/>
            <person name="Favel A."/>
            <person name="Norest M."/>
            <person name="Lesage-Meessen L."/>
            <person name="Balint B."/>
            <person name="Merenyi Z."/>
            <person name="de Eugenio L."/>
            <person name="Morin E."/>
            <person name="Martinez A.T."/>
            <person name="Baldrian P."/>
            <person name="Stursova M."/>
            <person name="Martinez M.J."/>
            <person name="Novotny C."/>
            <person name="Magnuson J.K."/>
            <person name="Spatafora J.W."/>
            <person name="Maurice S."/>
            <person name="Pangilinan J."/>
            <person name="Andreopoulos W."/>
            <person name="LaButti K."/>
            <person name="Hundley H."/>
            <person name="Na H."/>
            <person name="Kuo A."/>
            <person name="Barry K."/>
            <person name="Lipzen A."/>
            <person name="Henrissat B."/>
            <person name="Riley R."/>
            <person name="Ahrendt S."/>
            <person name="Nagy L.G."/>
            <person name="Grigoriev I.V."/>
            <person name="Martin F."/>
            <person name="Rosso M.N."/>
        </authorList>
    </citation>
    <scope>NUCLEOTIDE SEQUENCE</scope>
    <source>
        <strain evidence="1">CBS 384.51</strain>
    </source>
</reference>
<organism evidence="1 2">
    <name type="scientific">Irpex rosettiformis</name>
    <dbReference type="NCBI Taxonomy" id="378272"/>
    <lineage>
        <taxon>Eukaryota</taxon>
        <taxon>Fungi</taxon>
        <taxon>Dikarya</taxon>
        <taxon>Basidiomycota</taxon>
        <taxon>Agaricomycotina</taxon>
        <taxon>Agaricomycetes</taxon>
        <taxon>Polyporales</taxon>
        <taxon>Irpicaceae</taxon>
        <taxon>Irpex</taxon>
    </lineage>
</organism>
<proteinExistence type="predicted"/>
<dbReference type="Proteomes" id="UP001055072">
    <property type="component" value="Unassembled WGS sequence"/>
</dbReference>
<keyword evidence="2" id="KW-1185">Reference proteome</keyword>
<comment type="caution">
    <text evidence="1">The sequence shown here is derived from an EMBL/GenBank/DDBJ whole genome shotgun (WGS) entry which is preliminary data.</text>
</comment>